<evidence type="ECO:0000313" key="2">
    <source>
        <dbReference type="Proteomes" id="UP001151760"/>
    </source>
</evidence>
<gene>
    <name evidence="1" type="ORF">Tco_1043802</name>
</gene>
<name>A0ABQ5GQA0_9ASTR</name>
<organism evidence="1 2">
    <name type="scientific">Tanacetum coccineum</name>
    <dbReference type="NCBI Taxonomy" id="301880"/>
    <lineage>
        <taxon>Eukaryota</taxon>
        <taxon>Viridiplantae</taxon>
        <taxon>Streptophyta</taxon>
        <taxon>Embryophyta</taxon>
        <taxon>Tracheophyta</taxon>
        <taxon>Spermatophyta</taxon>
        <taxon>Magnoliopsida</taxon>
        <taxon>eudicotyledons</taxon>
        <taxon>Gunneridae</taxon>
        <taxon>Pentapetalae</taxon>
        <taxon>asterids</taxon>
        <taxon>campanulids</taxon>
        <taxon>Asterales</taxon>
        <taxon>Asteraceae</taxon>
        <taxon>Asteroideae</taxon>
        <taxon>Anthemideae</taxon>
        <taxon>Anthemidinae</taxon>
        <taxon>Tanacetum</taxon>
    </lineage>
</organism>
<accession>A0ABQ5GQA0</accession>
<proteinExistence type="predicted"/>
<protein>
    <submittedName>
        <fullName evidence="1">Uncharacterized protein</fullName>
    </submittedName>
</protein>
<sequence length="112" mass="13211">MEEYIQLMADKARRRDQTFNWETATYGKEYCDDLDSFTDFETYFPAIVYNDASTSIHNVSSEPTVSIYNAIKSDIDFHISFSDSEDEDYTFIYNKESPSYKLIHANDLKRNR</sequence>
<keyword evidence="2" id="KW-1185">Reference proteome</keyword>
<reference evidence="1" key="2">
    <citation type="submission" date="2022-01" db="EMBL/GenBank/DDBJ databases">
        <authorList>
            <person name="Yamashiro T."/>
            <person name="Shiraishi A."/>
            <person name="Satake H."/>
            <person name="Nakayama K."/>
        </authorList>
    </citation>
    <scope>NUCLEOTIDE SEQUENCE</scope>
</reference>
<evidence type="ECO:0000313" key="1">
    <source>
        <dbReference type="EMBL" id="GJT77077.1"/>
    </source>
</evidence>
<reference evidence="1" key="1">
    <citation type="journal article" date="2022" name="Int. J. Mol. Sci.">
        <title>Draft Genome of Tanacetum Coccineum: Genomic Comparison of Closely Related Tanacetum-Family Plants.</title>
        <authorList>
            <person name="Yamashiro T."/>
            <person name="Shiraishi A."/>
            <person name="Nakayama K."/>
            <person name="Satake H."/>
        </authorList>
    </citation>
    <scope>NUCLEOTIDE SEQUENCE</scope>
</reference>
<comment type="caution">
    <text evidence="1">The sequence shown here is derived from an EMBL/GenBank/DDBJ whole genome shotgun (WGS) entry which is preliminary data.</text>
</comment>
<dbReference type="Proteomes" id="UP001151760">
    <property type="component" value="Unassembled WGS sequence"/>
</dbReference>
<dbReference type="EMBL" id="BQNB010018680">
    <property type="protein sequence ID" value="GJT77077.1"/>
    <property type="molecule type" value="Genomic_DNA"/>
</dbReference>